<dbReference type="Gene3D" id="3.40.1350.10">
    <property type="match status" value="1"/>
</dbReference>
<dbReference type="InterPro" id="IPR011856">
    <property type="entry name" value="tRNA_endonuc-like_dom_sf"/>
</dbReference>
<feature type="compositionally biased region" description="Basic and acidic residues" evidence="4">
    <location>
        <begin position="232"/>
        <end position="246"/>
    </location>
</feature>
<dbReference type="Pfam" id="PF01974">
    <property type="entry name" value="tRNA_int_endo"/>
    <property type="match status" value="1"/>
</dbReference>
<evidence type="ECO:0000256" key="1">
    <source>
        <dbReference type="ARBA" id="ARBA00008078"/>
    </source>
</evidence>
<reference evidence="8" key="1">
    <citation type="submission" date="2023-03" db="EMBL/GenBank/DDBJ databases">
        <authorList>
            <person name="Julca I."/>
        </authorList>
    </citation>
    <scope>NUCLEOTIDE SEQUENCE</scope>
</reference>
<dbReference type="PANTHER" id="PTHR21227:SF0">
    <property type="entry name" value="TRNA-SPLICING ENDONUCLEASE SUBUNIT SEN2"/>
    <property type="match status" value="1"/>
</dbReference>
<dbReference type="InterPro" id="IPR006676">
    <property type="entry name" value="tRNA_splic"/>
</dbReference>
<evidence type="ECO:0000256" key="2">
    <source>
        <dbReference type="ARBA" id="ARBA00012573"/>
    </source>
</evidence>
<feature type="region of interest" description="Disordered" evidence="4">
    <location>
        <begin position="232"/>
        <end position="257"/>
    </location>
</feature>
<name>A0AAV1DD99_OLDCO</name>
<feature type="compositionally biased region" description="Basic residues" evidence="4">
    <location>
        <begin position="247"/>
        <end position="257"/>
    </location>
</feature>
<dbReference type="GO" id="GO:0000379">
    <property type="term" value="P:tRNA-type intron splice site recognition and cleavage"/>
    <property type="evidence" value="ECO:0007669"/>
    <property type="project" value="TreeGrafter"/>
</dbReference>
<evidence type="ECO:0000256" key="4">
    <source>
        <dbReference type="SAM" id="MobiDB-lite"/>
    </source>
</evidence>
<feature type="domain" description="tRNA intron endonuclease catalytic" evidence="6">
    <location>
        <begin position="120"/>
        <end position="204"/>
    </location>
</feature>
<comment type="catalytic activity">
    <reaction evidence="3">
        <text>pretRNA = a 3'-half-tRNA molecule with a 5'-OH end + a 5'-half-tRNA molecule with a 2',3'-cyclic phosphate end + an intron with a 2',3'-cyclic phosphate and a 5'-hydroxyl terminus.</text>
        <dbReference type="EC" id="4.6.1.16"/>
    </reaction>
</comment>
<feature type="transmembrane region" description="Helical" evidence="5">
    <location>
        <begin position="264"/>
        <end position="285"/>
    </location>
</feature>
<dbReference type="AlphaFoldDB" id="A0AAV1DD99"/>
<evidence type="ECO:0000259" key="6">
    <source>
        <dbReference type="Pfam" id="PF01974"/>
    </source>
</evidence>
<protein>
    <recommendedName>
        <fullName evidence="2">tRNA-intron lyase</fullName>
        <ecNumber evidence="2">4.6.1.16</ecNumber>
    </recommendedName>
</protein>
<dbReference type="CDD" id="cd22363">
    <property type="entry name" value="tRNA-intron_lyase_C"/>
    <property type="match status" value="1"/>
</dbReference>
<dbReference type="GO" id="GO:0000214">
    <property type="term" value="C:tRNA-intron endonuclease complex"/>
    <property type="evidence" value="ECO:0007669"/>
    <property type="project" value="TreeGrafter"/>
</dbReference>
<dbReference type="EC" id="4.6.1.16" evidence="2"/>
<proteinExistence type="inferred from homology"/>
<dbReference type="InterPro" id="IPR006677">
    <property type="entry name" value="tRNA_intron_Endonuc_cat-like"/>
</dbReference>
<dbReference type="InterPro" id="IPR036167">
    <property type="entry name" value="tRNA_intron_Endo_cat-like_sf"/>
</dbReference>
<dbReference type="InterPro" id="IPR006678">
    <property type="entry name" value="tRNA_intron_Endonuc_N"/>
</dbReference>
<sequence length="292" mass="33115">MGTRWKWKGAKEKALADPMSQIVCQLQSCLLQSNSQVLLTSSCGLLEADDQQSELLDRACFGYRIITAEKGNRLFTLSMEETFYLFYILKCIKVIGEDKCEKSCEELWSFMNSCSENFTNLFKAYSHLRMKNWVVKPGNLYGADFVAYRHHPSLVHSEYAVLVLSDGQVESNGRLLVWSDFEGALRVTGGVAKTLLILYINKSGTEVTSPSCFENFLVEERTITRWSPEQCREDQTSLKKSLDADKRGHKKVRPKKKPSVKNNLGLIITGGLVCSLLISNCFLLARLWRSKL</sequence>
<gene>
    <name evidence="8" type="ORF">OLC1_LOCUS13938</name>
</gene>
<evidence type="ECO:0000256" key="3">
    <source>
        <dbReference type="ARBA" id="ARBA00034031"/>
    </source>
</evidence>
<dbReference type="SUPFAM" id="SSF53032">
    <property type="entry name" value="tRNA-intron endonuclease catalytic domain-like"/>
    <property type="match status" value="1"/>
</dbReference>
<organism evidence="8 9">
    <name type="scientific">Oldenlandia corymbosa var. corymbosa</name>
    <dbReference type="NCBI Taxonomy" id="529605"/>
    <lineage>
        <taxon>Eukaryota</taxon>
        <taxon>Viridiplantae</taxon>
        <taxon>Streptophyta</taxon>
        <taxon>Embryophyta</taxon>
        <taxon>Tracheophyta</taxon>
        <taxon>Spermatophyta</taxon>
        <taxon>Magnoliopsida</taxon>
        <taxon>eudicotyledons</taxon>
        <taxon>Gunneridae</taxon>
        <taxon>Pentapetalae</taxon>
        <taxon>asterids</taxon>
        <taxon>lamiids</taxon>
        <taxon>Gentianales</taxon>
        <taxon>Rubiaceae</taxon>
        <taxon>Rubioideae</taxon>
        <taxon>Spermacoceae</taxon>
        <taxon>Hedyotis-Oldenlandia complex</taxon>
        <taxon>Oldenlandia</taxon>
    </lineage>
</organism>
<dbReference type="Pfam" id="PF02778">
    <property type="entry name" value="tRNA_int_endo_N"/>
    <property type="match status" value="1"/>
</dbReference>
<comment type="similarity">
    <text evidence="1">Belongs to the tRNA-intron endonuclease family.</text>
</comment>
<keyword evidence="5" id="KW-0472">Membrane</keyword>
<dbReference type="PANTHER" id="PTHR21227">
    <property type="entry name" value="TRNA-SPLICING ENDONUCLEASE SUBUNIT SEN2"/>
    <property type="match status" value="1"/>
</dbReference>
<evidence type="ECO:0000313" key="9">
    <source>
        <dbReference type="Proteomes" id="UP001161247"/>
    </source>
</evidence>
<evidence type="ECO:0000259" key="7">
    <source>
        <dbReference type="Pfam" id="PF02778"/>
    </source>
</evidence>
<dbReference type="EMBL" id="OX459122">
    <property type="protein sequence ID" value="CAI9105186.1"/>
    <property type="molecule type" value="Genomic_DNA"/>
</dbReference>
<evidence type="ECO:0000313" key="8">
    <source>
        <dbReference type="EMBL" id="CAI9105186.1"/>
    </source>
</evidence>
<dbReference type="GO" id="GO:0005737">
    <property type="term" value="C:cytoplasm"/>
    <property type="evidence" value="ECO:0007669"/>
    <property type="project" value="TreeGrafter"/>
</dbReference>
<keyword evidence="5" id="KW-0812">Transmembrane</keyword>
<keyword evidence="9" id="KW-1185">Reference proteome</keyword>
<keyword evidence="5" id="KW-1133">Transmembrane helix</keyword>
<accession>A0AAV1DD99</accession>
<dbReference type="GO" id="GO:0000213">
    <property type="term" value="F:tRNA-intron lyase activity"/>
    <property type="evidence" value="ECO:0007669"/>
    <property type="project" value="UniProtKB-EC"/>
</dbReference>
<evidence type="ECO:0000256" key="5">
    <source>
        <dbReference type="SAM" id="Phobius"/>
    </source>
</evidence>
<dbReference type="GO" id="GO:0003676">
    <property type="term" value="F:nucleic acid binding"/>
    <property type="evidence" value="ECO:0007669"/>
    <property type="project" value="InterPro"/>
</dbReference>
<feature type="domain" description="tRNA intron endonuclease N-terminal" evidence="7">
    <location>
        <begin position="43"/>
        <end position="108"/>
    </location>
</feature>
<dbReference type="Proteomes" id="UP001161247">
    <property type="component" value="Chromosome 5"/>
</dbReference>